<keyword evidence="4 5" id="KW-0472">Membrane</keyword>
<evidence type="ECO:0000259" key="6">
    <source>
        <dbReference type="Pfam" id="PF04932"/>
    </source>
</evidence>
<dbReference type="PANTHER" id="PTHR37422:SF13">
    <property type="entry name" value="LIPOPOLYSACCHARIDE BIOSYNTHESIS PROTEIN PA4999-RELATED"/>
    <property type="match status" value="1"/>
</dbReference>
<comment type="caution">
    <text evidence="7">The sequence shown here is derived from an EMBL/GenBank/DDBJ whole genome shotgun (WGS) entry which is preliminary data.</text>
</comment>
<dbReference type="Proteomes" id="UP000632273">
    <property type="component" value="Unassembled WGS sequence"/>
</dbReference>
<keyword evidence="3 5" id="KW-1133">Transmembrane helix</keyword>
<feature type="transmembrane region" description="Helical" evidence="5">
    <location>
        <begin position="12"/>
        <end position="33"/>
    </location>
</feature>
<name>A0ABQ1TNR5_9BACT</name>
<dbReference type="Pfam" id="PF04932">
    <property type="entry name" value="Wzy_C"/>
    <property type="match status" value="1"/>
</dbReference>
<dbReference type="InterPro" id="IPR051533">
    <property type="entry name" value="WaaL-like"/>
</dbReference>
<dbReference type="InterPro" id="IPR007016">
    <property type="entry name" value="O-antigen_ligase-rel_domated"/>
</dbReference>
<evidence type="ECO:0000313" key="8">
    <source>
        <dbReference type="Proteomes" id="UP000632273"/>
    </source>
</evidence>
<organism evidence="7 8">
    <name type="scientific">Hymenobacter cavernae</name>
    <dbReference type="NCBI Taxonomy" id="2044852"/>
    <lineage>
        <taxon>Bacteria</taxon>
        <taxon>Pseudomonadati</taxon>
        <taxon>Bacteroidota</taxon>
        <taxon>Cytophagia</taxon>
        <taxon>Cytophagales</taxon>
        <taxon>Hymenobacteraceae</taxon>
        <taxon>Hymenobacter</taxon>
    </lineage>
</organism>
<feature type="domain" description="O-antigen ligase-related" evidence="6">
    <location>
        <begin position="143"/>
        <end position="301"/>
    </location>
</feature>
<feature type="transmembrane region" description="Helical" evidence="5">
    <location>
        <begin position="107"/>
        <end position="127"/>
    </location>
</feature>
<evidence type="ECO:0000256" key="3">
    <source>
        <dbReference type="ARBA" id="ARBA00022989"/>
    </source>
</evidence>
<keyword evidence="8" id="KW-1185">Reference proteome</keyword>
<proteinExistence type="predicted"/>
<dbReference type="PANTHER" id="PTHR37422">
    <property type="entry name" value="TEICHURONIC ACID BIOSYNTHESIS PROTEIN TUAE"/>
    <property type="match status" value="1"/>
</dbReference>
<feature type="transmembrane region" description="Helical" evidence="5">
    <location>
        <begin position="183"/>
        <end position="199"/>
    </location>
</feature>
<evidence type="ECO:0000256" key="1">
    <source>
        <dbReference type="ARBA" id="ARBA00004141"/>
    </source>
</evidence>
<evidence type="ECO:0000256" key="5">
    <source>
        <dbReference type="SAM" id="Phobius"/>
    </source>
</evidence>
<keyword evidence="2 5" id="KW-0812">Transmembrane</keyword>
<reference evidence="8" key="1">
    <citation type="journal article" date="2019" name="Int. J. Syst. Evol. Microbiol.">
        <title>The Global Catalogue of Microorganisms (GCM) 10K type strain sequencing project: providing services to taxonomists for standard genome sequencing and annotation.</title>
        <authorList>
            <consortium name="The Broad Institute Genomics Platform"/>
            <consortium name="The Broad Institute Genome Sequencing Center for Infectious Disease"/>
            <person name="Wu L."/>
            <person name="Ma J."/>
        </authorList>
    </citation>
    <scope>NUCLEOTIDE SEQUENCE [LARGE SCALE GENOMIC DNA]</scope>
    <source>
        <strain evidence="8">CGMCC 1.15197</strain>
    </source>
</reference>
<feature type="transmembrane region" description="Helical" evidence="5">
    <location>
        <begin position="139"/>
        <end position="156"/>
    </location>
</feature>
<dbReference type="EMBL" id="BMHT01000001">
    <property type="protein sequence ID" value="GGE97823.1"/>
    <property type="molecule type" value="Genomic_DNA"/>
</dbReference>
<evidence type="ECO:0000256" key="4">
    <source>
        <dbReference type="ARBA" id="ARBA00023136"/>
    </source>
</evidence>
<feature type="transmembrane region" description="Helical" evidence="5">
    <location>
        <begin position="338"/>
        <end position="356"/>
    </location>
</feature>
<evidence type="ECO:0000313" key="7">
    <source>
        <dbReference type="EMBL" id="GGE97823.1"/>
    </source>
</evidence>
<protein>
    <recommendedName>
        <fullName evidence="6">O-antigen ligase-related domain-containing protein</fullName>
    </recommendedName>
</protein>
<comment type="subcellular location">
    <subcellularLocation>
        <location evidence="1">Membrane</location>
        <topology evidence="1">Multi-pass membrane protein</topology>
    </subcellularLocation>
</comment>
<feature type="transmembrane region" description="Helical" evidence="5">
    <location>
        <begin position="65"/>
        <end position="87"/>
    </location>
</feature>
<sequence>MALASWWRNPAAWFAALLYAVLLVSGLYTVEWAVWRHELFRQLPLLGVPLAFAVAAPLSSRQRFLVGCTFVLGTASLGTDTLIRYLLTAREVHEMFNTGQNIPTITGVFHIHFSVMLALAFYFGIFLLRTTNATRPWRWLLSLAVLLIVVVLHMLAYRTGLLVFYSALLADAILLIVARRQFVLGLGLLLVFVALPWLAHKTLEPVQARVNGTYYDLEQFEFNHDINDFSLSKRLAAWQTAQAVITEHPWFGVGLADTEMAMMEQYSYRDFGLLPANRVMVHNQYLHYLLGSGIVGLFVWLLVLLGPLAQPRVRRNPYVIHFLLIMGVAMLTDSMLQLQIGFNLFVFLYGFLVVNAERQVQLLPDKIA</sequence>
<feature type="transmembrane region" description="Helical" evidence="5">
    <location>
        <begin position="39"/>
        <end position="58"/>
    </location>
</feature>
<gene>
    <name evidence="7" type="ORF">GCM10011383_05750</name>
</gene>
<evidence type="ECO:0000256" key="2">
    <source>
        <dbReference type="ARBA" id="ARBA00022692"/>
    </source>
</evidence>
<feature type="transmembrane region" description="Helical" evidence="5">
    <location>
        <begin position="285"/>
        <end position="305"/>
    </location>
</feature>
<accession>A0ABQ1TNR5</accession>